<keyword evidence="1" id="KW-0732">Signal</keyword>
<sequence length="1235" mass="130689">MTNIREWLAATKGTMAVVGEYGRRRAWLRRGLALVAVTGLMTGTVWAFTSRPGPQTAALPATGVPAGEWPRRTEAQAADLAAVTGKQVEVLDERGESRQVFANPDGTMTAMTYQQPIQTVQNGKWVPTDATLVRHADGSVGPQAALTNLRLSGGGDGLFASVERAGRRYALRWPGILPAPQLSGSTATYAEVLPDVDLVAHASVTGFTHVFVVKTRAAALSPQVRQIRFGLELQLLRVEKSASGALRMVDAATGGPVFDTPVPRMWDASAPVGAGDPTKSAPDGAAVARVGTVLGPDSLTLVPDQQMMDSPNTRFPLYIDPFTAATNNESWAMVDSGYPNEEYWKFDGDTDERVGYCPVGVSGQVCNASRVKRIYYVLGTNYAGKTIISASFGVTQSHTWNGTAHEVSLYRANSGGALISSATNWNNRPNSLTLQQTISTGAETACQTGATRNVWFNATESVQKAVASGWTKTTYMLRAVNESSYLHLKRYCANAVLSVTYNRAPHQPAVSGLSMSVGGGCVSGVNRPYVSSMPTLKAILSDPDTADAELLTANFEVKWTATDGSQQTKTWTSGQLGNGATFSYNLADINVGVPNLPQDVVVSWKVRANDGVVPGPWSSDNGSHACEFILDTEKPAGPDIDSPEYLPHDADNIDPKKCPETADPNNPELEAPWLPGVGRYGTFTFDSAATDVSEYWYAFDTNPTSANKILPAVDGGPVTIQWQPLVSKPYTLYVLAVDRAGKTSDISSCIFRVAEGSGPIADWRLDEAAGSPTAVEAVAQLSARAEGGTRFGVAGPGGLADKAVHLDGAATSGLSTEGPVVDTAANFTVSAWVRLADLSRYQTVLSQDGTGEPGFQLGYSQGSGKWYVNVANNDVQALGSWGPHGTAAQVNAWTHLTATFDVVGQKITLYVNGAEAGSANWRAAWASHGGLQIGRRFNRTGVYSEVINGDIADVRIWDRTLVPSEILTLPTQLINRTAYWDLDGATMVTDEPPMVAVSSEYGQMQPDGTRLIDRALDMYIYHDAEHYRRLSEEEGGGPFDPVPLVGDGHLVLDGATGYAATANAVAVTDGSFTVTARVQVATDCSTGPMTVLSQPGRHASGFKLGCAPDGPDSALWQVFVPGTDQDAASGVTVTGSEAIARPNPSASIGQFLTVTYDAAYGKLTLYVDGVAVGSASGVALPWAATSGGLQVGRSLTDSVWGSYLAGVVDEVRVYTGALDQTTIQQLNANIAVPEI</sequence>
<dbReference type="InterPro" id="IPR006558">
    <property type="entry name" value="LamG-like"/>
</dbReference>
<evidence type="ECO:0000313" key="6">
    <source>
        <dbReference type="Proteomes" id="UP001597260"/>
    </source>
</evidence>
<evidence type="ECO:0000259" key="4">
    <source>
        <dbReference type="SMART" id="SM00560"/>
    </source>
</evidence>
<dbReference type="Gene3D" id="2.60.120.200">
    <property type="match status" value="2"/>
</dbReference>
<keyword evidence="6" id="KW-1185">Reference proteome</keyword>
<accession>A0ABW3YAB0</accession>
<keyword evidence="2" id="KW-1015">Disulfide bond</keyword>
<feature type="domain" description="LamG-like jellyroll fold" evidence="4">
    <location>
        <begin position="825"/>
        <end position="964"/>
    </location>
</feature>
<feature type="transmembrane region" description="Helical" evidence="3">
    <location>
        <begin position="31"/>
        <end position="49"/>
    </location>
</feature>
<evidence type="ECO:0000256" key="2">
    <source>
        <dbReference type="ARBA" id="ARBA00023157"/>
    </source>
</evidence>
<dbReference type="SUPFAM" id="SSF49899">
    <property type="entry name" value="Concanavalin A-like lectins/glucanases"/>
    <property type="match status" value="2"/>
</dbReference>
<dbReference type="Proteomes" id="UP001597260">
    <property type="component" value="Unassembled WGS sequence"/>
</dbReference>
<dbReference type="Pfam" id="PF13385">
    <property type="entry name" value="Laminin_G_3"/>
    <property type="match status" value="2"/>
</dbReference>
<reference evidence="6" key="1">
    <citation type="journal article" date="2019" name="Int. J. Syst. Evol. Microbiol.">
        <title>The Global Catalogue of Microorganisms (GCM) 10K type strain sequencing project: providing services to taxonomists for standard genome sequencing and annotation.</title>
        <authorList>
            <consortium name="The Broad Institute Genomics Platform"/>
            <consortium name="The Broad Institute Genome Sequencing Center for Infectious Disease"/>
            <person name="Wu L."/>
            <person name="Ma J."/>
        </authorList>
    </citation>
    <scope>NUCLEOTIDE SEQUENCE [LARGE SCALE GENOMIC DNA]</scope>
    <source>
        <strain evidence="6">JCM 31037</strain>
    </source>
</reference>
<dbReference type="RefSeq" id="WP_377569389.1">
    <property type="nucleotide sequence ID" value="NZ_JBHTMP010000011.1"/>
</dbReference>
<evidence type="ECO:0000256" key="1">
    <source>
        <dbReference type="ARBA" id="ARBA00022729"/>
    </source>
</evidence>
<protein>
    <submittedName>
        <fullName evidence="5">LamG-like jellyroll fold domain-containing protein</fullName>
    </submittedName>
</protein>
<dbReference type="EMBL" id="JBHTMP010000011">
    <property type="protein sequence ID" value="MFD1321367.1"/>
    <property type="molecule type" value="Genomic_DNA"/>
</dbReference>
<keyword evidence="3" id="KW-0812">Transmembrane</keyword>
<organism evidence="5 6">
    <name type="scientific">Micromonospora sonneratiae</name>
    <dbReference type="NCBI Taxonomy" id="1184706"/>
    <lineage>
        <taxon>Bacteria</taxon>
        <taxon>Bacillati</taxon>
        <taxon>Actinomycetota</taxon>
        <taxon>Actinomycetes</taxon>
        <taxon>Micromonosporales</taxon>
        <taxon>Micromonosporaceae</taxon>
        <taxon>Micromonospora</taxon>
    </lineage>
</organism>
<dbReference type="PANTHER" id="PTHR46943:SF1">
    <property type="entry name" value="PENTRAXIN-RELATED PROTEIN PTX3"/>
    <property type="match status" value="1"/>
</dbReference>
<dbReference type="PANTHER" id="PTHR46943">
    <property type="entry name" value="PENTRAXIN-RELATED PROTEIN PTX3"/>
    <property type="match status" value="1"/>
</dbReference>
<feature type="domain" description="LamG-like jellyroll fold" evidence="4">
    <location>
        <begin position="1070"/>
        <end position="1221"/>
    </location>
</feature>
<evidence type="ECO:0000313" key="5">
    <source>
        <dbReference type="EMBL" id="MFD1321367.1"/>
    </source>
</evidence>
<proteinExistence type="predicted"/>
<gene>
    <name evidence="5" type="ORF">ACFQ4H_09730</name>
</gene>
<name>A0ABW3YAB0_9ACTN</name>
<keyword evidence="3" id="KW-0472">Membrane</keyword>
<dbReference type="InterPro" id="IPR013320">
    <property type="entry name" value="ConA-like_dom_sf"/>
</dbReference>
<evidence type="ECO:0000256" key="3">
    <source>
        <dbReference type="SAM" id="Phobius"/>
    </source>
</evidence>
<dbReference type="SMART" id="SM00560">
    <property type="entry name" value="LamGL"/>
    <property type="match status" value="2"/>
</dbReference>
<dbReference type="InterPro" id="IPR042837">
    <property type="entry name" value="PTX3"/>
</dbReference>
<comment type="caution">
    <text evidence="5">The sequence shown here is derived from an EMBL/GenBank/DDBJ whole genome shotgun (WGS) entry which is preliminary data.</text>
</comment>
<keyword evidence="3" id="KW-1133">Transmembrane helix</keyword>